<evidence type="ECO:0000313" key="3">
    <source>
        <dbReference type="EMBL" id="CCK80497.1"/>
    </source>
</evidence>
<protein>
    <submittedName>
        <fullName evidence="3">Exopolysaccharide synthesis protein, capsular exopolysaccharide family</fullName>
    </submittedName>
</protein>
<sequence>MGKIYSAFEKKRSEERGLITDLETEYVSEEPKNDFYVSNSDISMAEPYEEIPENIDPTLVTVHIPHSIESEQFRLLKNNILFPENGTPPRSIMITSPSPDEGKSFVAANLSISIAQSIDEHVLLMDCDLRSPTIHKLFGLPDTKGLSDHLSTAITLSSLLLKTFINKLTILPGGTVPRNPSELLSSEHMRRLIHEVKLRYSDRYIIIDTPPPYITSEGNALARYVDGIIVIIRHGKTRMKDVQDIISIYGKEKIIGVVHNFAEKRPGYGYGYYKYGYGNHKYGHVK</sequence>
<reference evidence="3 4" key="1">
    <citation type="journal article" date="2013" name="Environ. Microbiol.">
        <title>Complete genome, catabolic sub-proteomes and key-metabolites of Desulfobacula toluolica Tol2, a marine, aromatic compound-degrading, sulfate-reducing bacterium.</title>
        <authorList>
            <person name="Wohlbrand L."/>
            <person name="Jacob J.H."/>
            <person name="Kube M."/>
            <person name="Mussmann M."/>
            <person name="Jarling R."/>
            <person name="Beck A."/>
            <person name="Amann R."/>
            <person name="Wilkes H."/>
            <person name="Reinhardt R."/>
            <person name="Rabus R."/>
        </authorList>
    </citation>
    <scope>NUCLEOTIDE SEQUENCE [LARGE SCALE GENOMIC DNA]</scope>
    <source>
        <strain evidence="4">DSM 7467 / Tol2</strain>
    </source>
</reference>
<evidence type="ECO:0000256" key="1">
    <source>
        <dbReference type="ARBA" id="ARBA00022741"/>
    </source>
</evidence>
<dbReference type="HOGENOM" id="CLU_052027_1_2_7"/>
<dbReference type="AlphaFoldDB" id="K0NP00"/>
<dbReference type="Proteomes" id="UP000007347">
    <property type="component" value="Chromosome"/>
</dbReference>
<keyword evidence="1" id="KW-0547">Nucleotide-binding</keyword>
<dbReference type="RefSeq" id="WP_014957809.1">
    <property type="nucleotide sequence ID" value="NC_018645.1"/>
</dbReference>
<dbReference type="PANTHER" id="PTHR32309">
    <property type="entry name" value="TYROSINE-PROTEIN KINASE"/>
    <property type="match status" value="1"/>
</dbReference>
<keyword evidence="4" id="KW-1185">Reference proteome</keyword>
<evidence type="ECO:0000313" key="4">
    <source>
        <dbReference type="Proteomes" id="UP000007347"/>
    </source>
</evidence>
<dbReference type="NCBIfam" id="TIGR01007">
    <property type="entry name" value="eps_fam"/>
    <property type="match status" value="1"/>
</dbReference>
<proteinExistence type="predicted"/>
<accession>K0NP00</accession>
<dbReference type="STRING" id="651182.TOL2_C23360"/>
<dbReference type="Gene3D" id="3.40.50.300">
    <property type="entry name" value="P-loop containing nucleotide triphosphate hydrolases"/>
    <property type="match status" value="1"/>
</dbReference>
<organism evidence="3 4">
    <name type="scientific">Desulfobacula toluolica (strain DSM 7467 / Tol2)</name>
    <dbReference type="NCBI Taxonomy" id="651182"/>
    <lineage>
        <taxon>Bacteria</taxon>
        <taxon>Pseudomonadati</taxon>
        <taxon>Thermodesulfobacteriota</taxon>
        <taxon>Desulfobacteria</taxon>
        <taxon>Desulfobacterales</taxon>
        <taxon>Desulfobacteraceae</taxon>
        <taxon>Desulfobacula</taxon>
    </lineage>
</organism>
<dbReference type="GO" id="GO:0005524">
    <property type="term" value="F:ATP binding"/>
    <property type="evidence" value="ECO:0007669"/>
    <property type="project" value="UniProtKB-KW"/>
</dbReference>
<name>K0NP00_DESTT</name>
<dbReference type="InterPro" id="IPR027417">
    <property type="entry name" value="P-loop_NTPase"/>
</dbReference>
<dbReference type="InterPro" id="IPR033756">
    <property type="entry name" value="YlxH/NBP35"/>
</dbReference>
<dbReference type="PANTHER" id="PTHR32309:SF13">
    <property type="entry name" value="FERRIC ENTEROBACTIN TRANSPORT PROTEIN FEPE"/>
    <property type="match status" value="1"/>
</dbReference>
<dbReference type="GO" id="GO:0004713">
    <property type="term" value="F:protein tyrosine kinase activity"/>
    <property type="evidence" value="ECO:0007669"/>
    <property type="project" value="TreeGrafter"/>
</dbReference>
<dbReference type="Pfam" id="PF10609">
    <property type="entry name" value="ParA"/>
    <property type="match status" value="1"/>
</dbReference>
<keyword evidence="2" id="KW-0067">ATP-binding</keyword>
<dbReference type="EMBL" id="FO203503">
    <property type="protein sequence ID" value="CCK80497.1"/>
    <property type="molecule type" value="Genomic_DNA"/>
</dbReference>
<dbReference type="InterPro" id="IPR050445">
    <property type="entry name" value="Bact_polysacc_biosynth/exp"/>
</dbReference>
<dbReference type="SUPFAM" id="SSF52540">
    <property type="entry name" value="P-loop containing nucleoside triphosphate hydrolases"/>
    <property type="match status" value="1"/>
</dbReference>
<dbReference type="GO" id="GO:0005886">
    <property type="term" value="C:plasma membrane"/>
    <property type="evidence" value="ECO:0007669"/>
    <property type="project" value="TreeGrafter"/>
</dbReference>
<dbReference type="CDD" id="cd05387">
    <property type="entry name" value="BY-kinase"/>
    <property type="match status" value="1"/>
</dbReference>
<gene>
    <name evidence="3" type="ordered locus">TOL2_C23360</name>
</gene>
<evidence type="ECO:0000256" key="2">
    <source>
        <dbReference type="ARBA" id="ARBA00022840"/>
    </source>
</evidence>
<dbReference type="InterPro" id="IPR005702">
    <property type="entry name" value="Wzc-like_C"/>
</dbReference>
<dbReference type="KEGG" id="dto:TOL2_C23360"/>